<organism evidence="4 5">
    <name type="scientific">Steccherinum ochraceum</name>
    <dbReference type="NCBI Taxonomy" id="92696"/>
    <lineage>
        <taxon>Eukaryota</taxon>
        <taxon>Fungi</taxon>
        <taxon>Dikarya</taxon>
        <taxon>Basidiomycota</taxon>
        <taxon>Agaricomycotina</taxon>
        <taxon>Agaricomycetes</taxon>
        <taxon>Polyporales</taxon>
        <taxon>Steccherinaceae</taxon>
        <taxon>Steccherinum</taxon>
    </lineage>
</organism>
<dbReference type="Gene3D" id="3.90.25.10">
    <property type="entry name" value="UDP-galactose 4-epimerase, domain 1"/>
    <property type="match status" value="1"/>
</dbReference>
<comment type="caution">
    <text evidence="4">The sequence shown here is derived from an EMBL/GenBank/DDBJ whole genome shotgun (WGS) entry which is preliminary data.</text>
</comment>
<protein>
    <recommendedName>
        <fullName evidence="3">NmrA-like domain-containing protein</fullName>
    </recommendedName>
</protein>
<sequence length="344" mass="36963">MTTESPATPRKILVTGATGKQGRAFIAALRSPPSANDSEQPASPFQVLALTRNPASPVATSLNSEVHVTVVQGDLDSESSLRKVFEDAGGKGGIWGVFVVLAYPGLGANADGVEKQGKTLADLSSEFGVSHFVFSSAERGGEALDDELKTDRLAKVRIERHTKELGEKGLRWTILRPAFFMENFDGGLIGKITATVMRCGLQPTTKLQLVAANDIGLVAAAVFKNSDAAASKILVLTGDALTSAEQDAAYVRGTGKHLPSVSNILGRVLLATNAATKELMADMERVHKLRADDPAGYNAHLADARAIYPNMTTFEEWARQRKDAVKRDPNWNQVSLWKLMTGRH</sequence>
<dbReference type="PANTHER" id="PTHR42748">
    <property type="entry name" value="NITROGEN METABOLITE REPRESSION PROTEIN NMRA FAMILY MEMBER"/>
    <property type="match status" value="1"/>
</dbReference>
<evidence type="ECO:0000256" key="1">
    <source>
        <dbReference type="ARBA" id="ARBA00006328"/>
    </source>
</evidence>
<keyword evidence="2" id="KW-0521">NADP</keyword>
<proteinExistence type="inferred from homology"/>
<dbReference type="EMBL" id="RWJN01000465">
    <property type="protein sequence ID" value="TCD61456.1"/>
    <property type="molecule type" value="Genomic_DNA"/>
</dbReference>
<accession>A0A4R0R579</accession>
<dbReference type="STRING" id="92696.A0A4R0R579"/>
<dbReference type="OrthoDB" id="9997102at2759"/>
<evidence type="ECO:0000313" key="4">
    <source>
        <dbReference type="EMBL" id="TCD61456.1"/>
    </source>
</evidence>
<dbReference type="Proteomes" id="UP000292702">
    <property type="component" value="Unassembled WGS sequence"/>
</dbReference>
<dbReference type="InterPro" id="IPR051164">
    <property type="entry name" value="NmrA-like_oxidored"/>
</dbReference>
<keyword evidence="5" id="KW-1185">Reference proteome</keyword>
<dbReference type="SUPFAM" id="SSF51735">
    <property type="entry name" value="NAD(P)-binding Rossmann-fold domains"/>
    <property type="match status" value="1"/>
</dbReference>
<gene>
    <name evidence="4" type="ORF">EIP91_008413</name>
</gene>
<dbReference type="InterPro" id="IPR008030">
    <property type="entry name" value="NmrA-like"/>
</dbReference>
<dbReference type="Gene3D" id="3.40.50.720">
    <property type="entry name" value="NAD(P)-binding Rossmann-like Domain"/>
    <property type="match status" value="1"/>
</dbReference>
<dbReference type="Pfam" id="PF05368">
    <property type="entry name" value="NmrA"/>
    <property type="match status" value="1"/>
</dbReference>
<reference evidence="4 5" key="1">
    <citation type="submission" date="2018-11" db="EMBL/GenBank/DDBJ databases">
        <title>Genome assembly of Steccherinum ochraceum LE-BIN_3174, the white-rot fungus of the Steccherinaceae family (The Residual Polyporoid clade, Polyporales, Basidiomycota).</title>
        <authorList>
            <person name="Fedorova T.V."/>
            <person name="Glazunova O.A."/>
            <person name="Landesman E.O."/>
            <person name="Moiseenko K.V."/>
            <person name="Psurtseva N.V."/>
            <person name="Savinova O.S."/>
            <person name="Shakhova N.V."/>
            <person name="Tyazhelova T.V."/>
            <person name="Vasina D.V."/>
        </authorList>
    </citation>
    <scope>NUCLEOTIDE SEQUENCE [LARGE SCALE GENOMIC DNA]</scope>
    <source>
        <strain evidence="4 5">LE-BIN_3174</strain>
    </source>
</reference>
<feature type="domain" description="NmrA-like" evidence="3">
    <location>
        <begin position="10"/>
        <end position="318"/>
    </location>
</feature>
<evidence type="ECO:0000313" key="5">
    <source>
        <dbReference type="Proteomes" id="UP000292702"/>
    </source>
</evidence>
<comment type="similarity">
    <text evidence="1">Belongs to the NmrA-type oxidoreductase family.</text>
</comment>
<name>A0A4R0R579_9APHY</name>
<dbReference type="PANTHER" id="PTHR42748:SF7">
    <property type="entry name" value="NMRA LIKE REDOX SENSOR 1-RELATED"/>
    <property type="match status" value="1"/>
</dbReference>
<dbReference type="GO" id="GO:0005634">
    <property type="term" value="C:nucleus"/>
    <property type="evidence" value="ECO:0007669"/>
    <property type="project" value="TreeGrafter"/>
</dbReference>
<evidence type="ECO:0000256" key="2">
    <source>
        <dbReference type="ARBA" id="ARBA00022857"/>
    </source>
</evidence>
<evidence type="ECO:0000259" key="3">
    <source>
        <dbReference type="Pfam" id="PF05368"/>
    </source>
</evidence>
<dbReference type="AlphaFoldDB" id="A0A4R0R579"/>
<dbReference type="InterPro" id="IPR036291">
    <property type="entry name" value="NAD(P)-bd_dom_sf"/>
</dbReference>